<evidence type="ECO:0000313" key="6">
    <source>
        <dbReference type="EMBL" id="AGA66031.1"/>
    </source>
</evidence>
<sequence>MDAKVKSVKNKTIDFDINTKEGKAYLNKCIIDNDALKEYKKKDIINKTINGDTFDVLKKIEKNITDLMIVDPPYNISKNYHGYKFKDRDNLSYDKYTHLWVESIIPILKENATIYVCCDWKSSLVIGNVLEKYFKIQNRITWQREKGRGAKNNWKNGMEDIWFATLSNKYTFNIDKVKIRRKVIAPYKIEGKPKDWIETEDGNFRDTCPSNFWDDISIPYWSMPENTAHPTQKPEKLIAKLILASSNENDFVFDPFLGSGTTSVVAKKLGRNYSGIEQNPAYCAWAEKRIESALQNKEIQGYTDNIFWERNTMQLQNKLKK</sequence>
<dbReference type="GO" id="GO:0003677">
    <property type="term" value="F:DNA binding"/>
    <property type="evidence" value="ECO:0007669"/>
    <property type="project" value="InterPro"/>
</dbReference>
<keyword evidence="2 6" id="KW-0489">Methyltransferase</keyword>
<dbReference type="GO" id="GO:0008170">
    <property type="term" value="F:N-methyltransferase activity"/>
    <property type="evidence" value="ECO:0007669"/>
    <property type="project" value="InterPro"/>
</dbReference>
<dbReference type="InterPro" id="IPR002941">
    <property type="entry name" value="DNA_methylase_N4/N6"/>
</dbReference>
<comment type="similarity">
    <text evidence="1 4">Belongs to the N(4)/N(6)-methyltransferase family.</text>
</comment>
<dbReference type="InterPro" id="IPR002052">
    <property type="entry name" value="DNA_methylase_N6_adenine_CS"/>
</dbReference>
<evidence type="ECO:0000256" key="2">
    <source>
        <dbReference type="ARBA" id="ARBA00022603"/>
    </source>
</evidence>
<name>A0A3B6VJB8_BRAPL</name>
<feature type="domain" description="DNA methylase N-4/N-6" evidence="5">
    <location>
        <begin position="66"/>
        <end position="287"/>
    </location>
</feature>
<dbReference type="PANTHER" id="PTHR13370:SF3">
    <property type="entry name" value="TRNA (GUANINE(10)-N2)-METHYLTRANSFERASE HOMOLOG"/>
    <property type="match status" value="1"/>
</dbReference>
<dbReference type="Gene3D" id="3.40.50.150">
    <property type="entry name" value="Vaccinia Virus protein VP39"/>
    <property type="match status" value="1"/>
</dbReference>
<dbReference type="Pfam" id="PF01555">
    <property type="entry name" value="N6_N4_Mtase"/>
    <property type="match status" value="1"/>
</dbReference>
<dbReference type="EC" id="2.1.1.-" evidence="4"/>
<dbReference type="SUPFAM" id="SSF53335">
    <property type="entry name" value="S-adenosyl-L-methionine-dependent methyltransferases"/>
    <property type="match status" value="1"/>
</dbReference>
<dbReference type="Proteomes" id="UP000010793">
    <property type="component" value="Chromosome"/>
</dbReference>
<dbReference type="PROSITE" id="PS00092">
    <property type="entry name" value="N6_MTASE"/>
    <property type="match status" value="1"/>
</dbReference>
<dbReference type="KEGG" id="bpip:BPP43_03695"/>
<evidence type="ECO:0000256" key="4">
    <source>
        <dbReference type="RuleBase" id="RU362026"/>
    </source>
</evidence>
<dbReference type="GO" id="GO:0005737">
    <property type="term" value="C:cytoplasm"/>
    <property type="evidence" value="ECO:0007669"/>
    <property type="project" value="TreeGrafter"/>
</dbReference>
<evidence type="ECO:0000256" key="3">
    <source>
        <dbReference type="ARBA" id="ARBA00022679"/>
    </source>
</evidence>
<dbReference type="RefSeq" id="WP_015274170.1">
    <property type="nucleotide sequence ID" value="NC_019908.1"/>
</dbReference>
<gene>
    <name evidence="6" type="ORF">BPP43_03695</name>
</gene>
<keyword evidence="7" id="KW-1185">Reference proteome</keyword>
<dbReference type="InterPro" id="IPR029063">
    <property type="entry name" value="SAM-dependent_MTases_sf"/>
</dbReference>
<protein>
    <recommendedName>
        <fullName evidence="4">Methyltransferase</fullName>
        <ecNumber evidence="4">2.1.1.-</ecNumber>
    </recommendedName>
</protein>
<dbReference type="AlphaFoldDB" id="A0A3B6VJB8"/>
<evidence type="ECO:0000259" key="5">
    <source>
        <dbReference type="Pfam" id="PF01555"/>
    </source>
</evidence>
<dbReference type="EMBL" id="CP002873">
    <property type="protein sequence ID" value="AGA66031.1"/>
    <property type="molecule type" value="Genomic_DNA"/>
</dbReference>
<dbReference type="PRINTS" id="PR00508">
    <property type="entry name" value="S21N4MTFRASE"/>
</dbReference>
<dbReference type="REBASE" id="58006">
    <property type="entry name" value="M.Bpi43ORF3695P"/>
</dbReference>
<dbReference type="GO" id="GO:0032259">
    <property type="term" value="P:methylation"/>
    <property type="evidence" value="ECO:0007669"/>
    <property type="project" value="UniProtKB-KW"/>
</dbReference>
<evidence type="ECO:0000256" key="1">
    <source>
        <dbReference type="ARBA" id="ARBA00006594"/>
    </source>
</evidence>
<proteinExistence type="inferred from homology"/>
<organism evidence="6 7">
    <name type="scientific">Brachyspira pilosicoli P43/6/78</name>
    <dbReference type="NCBI Taxonomy" id="1042417"/>
    <lineage>
        <taxon>Bacteria</taxon>
        <taxon>Pseudomonadati</taxon>
        <taxon>Spirochaetota</taxon>
        <taxon>Spirochaetia</taxon>
        <taxon>Brachyspirales</taxon>
        <taxon>Brachyspiraceae</taxon>
        <taxon>Brachyspira</taxon>
    </lineage>
</organism>
<dbReference type="PANTHER" id="PTHR13370">
    <property type="entry name" value="RNA METHYLASE-RELATED"/>
    <property type="match status" value="1"/>
</dbReference>
<keyword evidence="3" id="KW-0808">Transferase</keyword>
<dbReference type="InterPro" id="IPR001091">
    <property type="entry name" value="RM_Methyltransferase"/>
</dbReference>
<reference evidence="6 7" key="1">
    <citation type="journal article" date="2013" name="Genome Announc.">
        <title>Complete Genome Sequence of the Porcine Strain Brachyspira pilosicoli P43/6/78(T.).</title>
        <authorList>
            <person name="Lin C."/>
            <person name="den Bakker H.C."/>
            <person name="Suzuki H."/>
            <person name="Lefebure T."/>
            <person name="Ponnala L."/>
            <person name="Sun Q."/>
            <person name="Stanhope M.J."/>
            <person name="Wiedmann M."/>
            <person name="Duhamel G.E."/>
        </authorList>
    </citation>
    <scope>NUCLEOTIDE SEQUENCE [LARGE SCALE GENOMIC DNA]</scope>
    <source>
        <strain evidence="6 7">P43/6/78</strain>
    </source>
</reference>
<evidence type="ECO:0000313" key="7">
    <source>
        <dbReference type="Proteomes" id="UP000010793"/>
    </source>
</evidence>
<accession>A0A3B6VJB8</accession>